<keyword evidence="4" id="KW-0732">Signal</keyword>
<evidence type="ECO:0000256" key="1">
    <source>
        <dbReference type="ARBA" id="ARBA00004193"/>
    </source>
</evidence>
<organism evidence="6 7">
    <name type="scientific">Paracerasibacillus soli</name>
    <dbReference type="NCBI Taxonomy" id="480284"/>
    <lineage>
        <taxon>Bacteria</taxon>
        <taxon>Bacillati</taxon>
        <taxon>Bacillota</taxon>
        <taxon>Bacilli</taxon>
        <taxon>Bacillales</taxon>
        <taxon>Bacillaceae</taxon>
        <taxon>Paracerasibacillus</taxon>
    </lineage>
</organism>
<name>A0ABU5CUF5_9BACI</name>
<proteinExistence type="inferred from homology"/>
<keyword evidence="7" id="KW-1185">Reference proteome</keyword>
<evidence type="ECO:0000256" key="4">
    <source>
        <dbReference type="ARBA" id="ARBA00022729"/>
    </source>
</evidence>
<dbReference type="PROSITE" id="PS01040">
    <property type="entry name" value="SBP_BACTERIAL_5"/>
    <property type="match status" value="1"/>
</dbReference>
<evidence type="ECO:0000313" key="6">
    <source>
        <dbReference type="EMBL" id="MDY0409865.1"/>
    </source>
</evidence>
<dbReference type="EMBL" id="JAWDIQ010000003">
    <property type="protein sequence ID" value="MDY0409865.1"/>
    <property type="molecule type" value="Genomic_DNA"/>
</dbReference>
<dbReference type="Proteomes" id="UP001275315">
    <property type="component" value="Unassembled WGS sequence"/>
</dbReference>
<dbReference type="InterPro" id="IPR023765">
    <property type="entry name" value="SBP_5_CS"/>
</dbReference>
<keyword evidence="3" id="KW-0813">Transport</keyword>
<dbReference type="SUPFAM" id="SSF53850">
    <property type="entry name" value="Periplasmic binding protein-like II"/>
    <property type="match status" value="1"/>
</dbReference>
<protein>
    <submittedName>
        <fullName evidence="6">ABC transporter substrate-binding protein</fullName>
    </submittedName>
</protein>
<dbReference type="PANTHER" id="PTHR30290:SF9">
    <property type="entry name" value="OLIGOPEPTIDE-BINDING PROTEIN APPA"/>
    <property type="match status" value="1"/>
</dbReference>
<feature type="domain" description="Solute-binding protein family 5" evidence="5">
    <location>
        <begin position="52"/>
        <end position="221"/>
    </location>
</feature>
<evidence type="ECO:0000259" key="5">
    <source>
        <dbReference type="Pfam" id="PF00496"/>
    </source>
</evidence>
<evidence type="ECO:0000313" key="7">
    <source>
        <dbReference type="Proteomes" id="UP001275315"/>
    </source>
</evidence>
<gene>
    <name evidence="6" type="ORF">RWD45_16380</name>
</gene>
<comment type="subcellular location">
    <subcellularLocation>
        <location evidence="1">Cell membrane</location>
        <topology evidence="1">Lipid-anchor</topology>
    </subcellularLocation>
</comment>
<evidence type="ECO:0000256" key="3">
    <source>
        <dbReference type="ARBA" id="ARBA00022448"/>
    </source>
</evidence>
<accession>A0ABU5CUF5</accession>
<dbReference type="InterPro" id="IPR000914">
    <property type="entry name" value="SBP_5_dom"/>
</dbReference>
<comment type="similarity">
    <text evidence="2">Belongs to the bacterial solute-binding protein 5 family.</text>
</comment>
<dbReference type="Gene3D" id="3.10.105.10">
    <property type="entry name" value="Dipeptide-binding Protein, Domain 3"/>
    <property type="match status" value="1"/>
</dbReference>
<dbReference type="PANTHER" id="PTHR30290">
    <property type="entry name" value="PERIPLASMIC BINDING COMPONENT OF ABC TRANSPORTER"/>
    <property type="match status" value="1"/>
</dbReference>
<dbReference type="Pfam" id="PF00496">
    <property type="entry name" value="SBP_bac_5"/>
    <property type="match status" value="1"/>
</dbReference>
<reference evidence="6 7" key="1">
    <citation type="submission" date="2023-10" db="EMBL/GenBank/DDBJ databases">
        <title>Virgibacillus soli CC-YMP-6 genome.</title>
        <authorList>
            <person name="Miliotis G."/>
            <person name="Sengupta P."/>
            <person name="Hameed A."/>
            <person name="Chuvochina M."/>
            <person name="Mcdonagh F."/>
            <person name="Simpson A.C."/>
            <person name="Singh N.K."/>
            <person name="Rekha P.D."/>
            <person name="Raman K."/>
            <person name="Hugenholtz P."/>
            <person name="Venkateswaran K."/>
        </authorList>
    </citation>
    <scope>NUCLEOTIDE SEQUENCE [LARGE SCALE GENOMIC DNA]</scope>
    <source>
        <strain evidence="6 7">CC-YMP-6</strain>
    </source>
</reference>
<sequence>MAGAADTIKKDTLVLAIDGEPDDGFDPTTGWGQYGSPLFQSTLLTRDEDLNIKNDLATNYEVSEDGLSWTVEIRDDVKFSDGQPLTAEDVVFTFEKAKTSGSVLDLNNLSKVDEVDPHTIQFTLQQPEITFIYQLTSIGIVPKHHYSDMYQEDPIGSGPYKLVQWDKGQQLIVEENPHYYGKKPYFKQLTFLFLSEDAAFAAAKAGEVDVVSVPPTFAKEEMAGMKVINVESVDNRGLPFHM</sequence>
<evidence type="ECO:0000256" key="2">
    <source>
        <dbReference type="ARBA" id="ARBA00005695"/>
    </source>
</evidence>
<comment type="caution">
    <text evidence="6">The sequence shown here is derived from an EMBL/GenBank/DDBJ whole genome shotgun (WGS) entry which is preliminary data.</text>
</comment>
<dbReference type="InterPro" id="IPR039424">
    <property type="entry name" value="SBP_5"/>
</dbReference>
<dbReference type="Gene3D" id="3.40.190.10">
    <property type="entry name" value="Periplasmic binding protein-like II"/>
    <property type="match status" value="1"/>
</dbReference>